<reference evidence="2 3" key="1">
    <citation type="journal article" date="2009" name="Stand. Genomic Sci.">
        <title>Complete genome sequence of Pirellula staleyi type strain (ATCC 27377).</title>
        <authorList>
            <person name="Clum A."/>
            <person name="Tindall B.J."/>
            <person name="Sikorski J."/>
            <person name="Ivanova N."/>
            <person name="Mavrommatis K."/>
            <person name="Lucas S."/>
            <person name="Glavina del Rio T."/>
            <person name="Nolan M."/>
            <person name="Chen F."/>
            <person name="Tice H."/>
            <person name="Pitluck S."/>
            <person name="Cheng J.F."/>
            <person name="Chertkov O."/>
            <person name="Brettin T."/>
            <person name="Han C."/>
            <person name="Detter J.C."/>
            <person name="Kuske C."/>
            <person name="Bruce D."/>
            <person name="Goodwin L."/>
            <person name="Ovchinikova G."/>
            <person name="Pati A."/>
            <person name="Mikhailova N."/>
            <person name="Chen A."/>
            <person name="Palaniappan K."/>
            <person name="Land M."/>
            <person name="Hauser L."/>
            <person name="Chang Y.J."/>
            <person name="Jeffries C.D."/>
            <person name="Chain P."/>
            <person name="Rohde M."/>
            <person name="Goker M."/>
            <person name="Bristow J."/>
            <person name="Eisen J.A."/>
            <person name="Markowitz V."/>
            <person name="Hugenholtz P."/>
            <person name="Kyrpides N.C."/>
            <person name="Klenk H.P."/>
            <person name="Lapidus A."/>
        </authorList>
    </citation>
    <scope>NUCLEOTIDE SEQUENCE [LARGE SCALE GENOMIC DNA]</scope>
    <source>
        <strain evidence="3">ATCC 27377 / DSM 6068 / ICPB 4128</strain>
    </source>
</reference>
<keyword evidence="3" id="KW-1185">Reference proteome</keyword>
<evidence type="ECO:0000313" key="2">
    <source>
        <dbReference type="EMBL" id="ADB18022.1"/>
    </source>
</evidence>
<dbReference type="Proteomes" id="UP000001887">
    <property type="component" value="Chromosome"/>
</dbReference>
<dbReference type="AlphaFoldDB" id="D2QXU5"/>
<dbReference type="HOGENOM" id="CLU_1106346_0_0_0"/>
<sequence precursor="true">MSRTWAGTPAATCIALLGLVALCSGCNMPLSRYPLSTSADSIEMPELPGKWSVLERRTLAGEEPTPEPSDKQFVEIKQHPEAKNLYLIKNLKDDGGVEQLTIAFCKIGDLTCLTLPMKSEFSQILVDPTTLAKSDAAIAKQLEEVPKSDVEAHLKPFSRYSIWCIEQDEANQMRWFLIDVDQVVEAIQKGDLKGTVHQPPPPADDPNAEPDRSKRIVQIQATSAELRALIKKHGRALFGSGDEHLRFTREK</sequence>
<dbReference type="KEGG" id="psl:Psta_3358"/>
<name>D2QXU5_PIRSD</name>
<dbReference type="EMBL" id="CP001848">
    <property type="protein sequence ID" value="ADB18022.1"/>
    <property type="molecule type" value="Genomic_DNA"/>
</dbReference>
<evidence type="ECO:0000256" key="1">
    <source>
        <dbReference type="SAM" id="MobiDB-lite"/>
    </source>
</evidence>
<proteinExistence type="predicted"/>
<evidence type="ECO:0000313" key="3">
    <source>
        <dbReference type="Proteomes" id="UP000001887"/>
    </source>
</evidence>
<accession>D2QXU5</accession>
<gene>
    <name evidence="2" type="ordered locus">Psta_3358</name>
</gene>
<organism evidence="2 3">
    <name type="scientific">Pirellula staleyi (strain ATCC 27377 / DSM 6068 / ICPB 4128)</name>
    <name type="common">Pirella staleyi</name>
    <dbReference type="NCBI Taxonomy" id="530564"/>
    <lineage>
        <taxon>Bacteria</taxon>
        <taxon>Pseudomonadati</taxon>
        <taxon>Planctomycetota</taxon>
        <taxon>Planctomycetia</taxon>
        <taxon>Pirellulales</taxon>
        <taxon>Pirellulaceae</taxon>
        <taxon>Pirellula</taxon>
    </lineage>
</organism>
<protein>
    <submittedName>
        <fullName evidence="2">Uncharacterized protein</fullName>
    </submittedName>
</protein>
<feature type="region of interest" description="Disordered" evidence="1">
    <location>
        <begin position="191"/>
        <end position="214"/>
    </location>
</feature>